<evidence type="ECO:0000313" key="3">
    <source>
        <dbReference type="Proteomes" id="UP001236507"/>
    </source>
</evidence>
<dbReference type="Pfam" id="PF01850">
    <property type="entry name" value="PIN"/>
    <property type="match status" value="1"/>
</dbReference>
<dbReference type="InterPro" id="IPR052919">
    <property type="entry name" value="TA_system_RNase"/>
</dbReference>
<evidence type="ECO:0000259" key="1">
    <source>
        <dbReference type="Pfam" id="PF01850"/>
    </source>
</evidence>
<dbReference type="InterPro" id="IPR029060">
    <property type="entry name" value="PIN-like_dom_sf"/>
</dbReference>
<feature type="domain" description="PIN" evidence="1">
    <location>
        <begin position="3"/>
        <end position="124"/>
    </location>
</feature>
<dbReference type="PANTHER" id="PTHR36173:SF2">
    <property type="entry name" value="RIBONUCLEASE VAPC16"/>
    <property type="match status" value="1"/>
</dbReference>
<dbReference type="Gene3D" id="3.40.50.1010">
    <property type="entry name" value="5'-nuclease"/>
    <property type="match status" value="1"/>
</dbReference>
<dbReference type="RefSeq" id="WP_283344366.1">
    <property type="nucleotide sequence ID" value="NZ_JASHIF010000008.1"/>
</dbReference>
<reference evidence="2 3" key="1">
    <citation type="submission" date="2023-05" db="EMBL/GenBank/DDBJ databases">
        <title>Novel species of genus Flectobacillus isolated from stream in China.</title>
        <authorList>
            <person name="Lu H."/>
        </authorList>
    </citation>
    <scope>NUCLEOTIDE SEQUENCE [LARGE SCALE GENOMIC DNA]</scope>
    <source>
        <strain evidence="2 3">KCTC 42575</strain>
    </source>
</reference>
<protein>
    <submittedName>
        <fullName evidence="2">Type II toxin-antitoxin system VapC family toxin</fullName>
    </submittedName>
</protein>
<gene>
    <name evidence="2" type="ORF">QM524_09375</name>
</gene>
<dbReference type="EMBL" id="JASHIF010000008">
    <property type="protein sequence ID" value="MDI9859418.1"/>
    <property type="molecule type" value="Genomic_DNA"/>
</dbReference>
<accession>A0ABT6Y775</accession>
<organism evidence="2 3">
    <name type="scientific">Flectobacillus roseus</name>
    <dbReference type="NCBI Taxonomy" id="502259"/>
    <lineage>
        <taxon>Bacteria</taxon>
        <taxon>Pseudomonadati</taxon>
        <taxon>Bacteroidota</taxon>
        <taxon>Cytophagia</taxon>
        <taxon>Cytophagales</taxon>
        <taxon>Flectobacillaceae</taxon>
        <taxon>Flectobacillus</taxon>
    </lineage>
</organism>
<dbReference type="Proteomes" id="UP001236507">
    <property type="component" value="Unassembled WGS sequence"/>
</dbReference>
<sequence>MAYLLDTNIIIFILNNDSSRLSKSQKDILSSKSTLWASIASFHEMAVKIRKGNSPIEYSIDDALNKIQDLGINILSVKEEHIAKITEIPKIYPKQGSLKPHGDPFDLLIISQSLVEKIPILSTYEYFPIYDGLEVID</sequence>
<dbReference type="PANTHER" id="PTHR36173">
    <property type="entry name" value="RIBONUCLEASE VAPC16-RELATED"/>
    <property type="match status" value="1"/>
</dbReference>
<dbReference type="InterPro" id="IPR041705">
    <property type="entry name" value="PIN_Sll0205"/>
</dbReference>
<keyword evidence="3" id="KW-1185">Reference proteome</keyword>
<dbReference type="CDD" id="cd09872">
    <property type="entry name" value="PIN_Sll0205-like"/>
    <property type="match status" value="1"/>
</dbReference>
<dbReference type="InterPro" id="IPR002716">
    <property type="entry name" value="PIN_dom"/>
</dbReference>
<dbReference type="SUPFAM" id="SSF88723">
    <property type="entry name" value="PIN domain-like"/>
    <property type="match status" value="1"/>
</dbReference>
<name>A0ABT6Y775_9BACT</name>
<proteinExistence type="predicted"/>
<evidence type="ECO:0000313" key="2">
    <source>
        <dbReference type="EMBL" id="MDI9859418.1"/>
    </source>
</evidence>
<comment type="caution">
    <text evidence="2">The sequence shown here is derived from an EMBL/GenBank/DDBJ whole genome shotgun (WGS) entry which is preliminary data.</text>
</comment>